<feature type="domain" description="FecR protein" evidence="2">
    <location>
        <begin position="132"/>
        <end position="219"/>
    </location>
</feature>
<keyword evidence="1" id="KW-1133">Transmembrane helix</keyword>
<accession>A0ABR7KQG2</accession>
<evidence type="ECO:0000259" key="3">
    <source>
        <dbReference type="Pfam" id="PF16344"/>
    </source>
</evidence>
<dbReference type="InterPro" id="IPR006860">
    <property type="entry name" value="FecR"/>
</dbReference>
<organism evidence="4 5">
    <name type="scientific">Pedobacter fastidiosus</name>
    <dbReference type="NCBI Taxonomy" id="2765361"/>
    <lineage>
        <taxon>Bacteria</taxon>
        <taxon>Pseudomonadati</taxon>
        <taxon>Bacteroidota</taxon>
        <taxon>Sphingobacteriia</taxon>
        <taxon>Sphingobacteriales</taxon>
        <taxon>Sphingobacteriaceae</taxon>
        <taxon>Pedobacter</taxon>
    </lineage>
</organism>
<dbReference type="InterPro" id="IPR012373">
    <property type="entry name" value="Ferrdict_sens_TM"/>
</dbReference>
<name>A0ABR7KQG2_9SPHI</name>
<dbReference type="Pfam" id="PF16344">
    <property type="entry name" value="FecR_C"/>
    <property type="match status" value="1"/>
</dbReference>
<evidence type="ECO:0000259" key="2">
    <source>
        <dbReference type="Pfam" id="PF04773"/>
    </source>
</evidence>
<reference evidence="4 5" key="1">
    <citation type="submission" date="2020-08" db="EMBL/GenBank/DDBJ databases">
        <authorList>
            <person name="Sun Q."/>
            <person name="Inoue M."/>
        </authorList>
    </citation>
    <scope>NUCLEOTIDE SEQUENCE [LARGE SCALE GENOMIC DNA]</scope>
    <source>
        <strain evidence="4 5">CCM 8938</strain>
    </source>
</reference>
<comment type="caution">
    <text evidence="4">The sequence shown here is derived from an EMBL/GenBank/DDBJ whole genome shotgun (WGS) entry which is preliminary data.</text>
</comment>
<dbReference type="Gene3D" id="3.55.50.30">
    <property type="match status" value="1"/>
</dbReference>
<keyword evidence="1" id="KW-0472">Membrane</keyword>
<evidence type="ECO:0000256" key="1">
    <source>
        <dbReference type="SAM" id="Phobius"/>
    </source>
</evidence>
<sequence length="340" mass="38364">MSISEELLARYFKGDCTPEERLSVVNYLNGIDALPDHLLSKDDWDDAEDAKISDEKSDELFAAIKKQTISKTLKLKRLKIISAAAIVLVMLTIGLLMLNQAEPNFSVAKAKTNKKEDKAPIVWKSFVNYTDNNQSLELPDGSEVKVYPGGELSYAIPFIKQNREIYLKGKSFFQVAKDKKHPFIVYSKGISTTALGTSFTITAPEKSKLIKIELHTGKVWIKNISESKNILSFSKILTPGNELVYNIVKQQVKVIDKTLLAKELAKSNELNFTQASLKDVFEKLKTHYKIEIIYSEADVDEISFTGTINLNQKVEKILKEITELNKLNQTKTTYGYIISK</sequence>
<dbReference type="Pfam" id="PF04773">
    <property type="entry name" value="FecR"/>
    <property type="match status" value="1"/>
</dbReference>
<feature type="domain" description="Protein FecR C-terminal" evidence="3">
    <location>
        <begin position="270"/>
        <end position="328"/>
    </location>
</feature>
<keyword evidence="1" id="KW-0812">Transmembrane</keyword>
<dbReference type="EMBL" id="JACRYL010000005">
    <property type="protein sequence ID" value="MBC6110090.1"/>
    <property type="molecule type" value="Genomic_DNA"/>
</dbReference>
<dbReference type="InterPro" id="IPR032508">
    <property type="entry name" value="FecR_C"/>
</dbReference>
<dbReference type="RefSeq" id="WP_187070573.1">
    <property type="nucleotide sequence ID" value="NZ_JACRYL010000005.1"/>
</dbReference>
<dbReference type="Proteomes" id="UP000652755">
    <property type="component" value="Unassembled WGS sequence"/>
</dbReference>
<protein>
    <submittedName>
        <fullName evidence="4">FecR family protein</fullName>
    </submittedName>
</protein>
<dbReference type="PIRSF" id="PIRSF018266">
    <property type="entry name" value="FecR"/>
    <property type="match status" value="1"/>
</dbReference>
<proteinExistence type="predicted"/>
<keyword evidence="5" id="KW-1185">Reference proteome</keyword>
<dbReference type="PANTHER" id="PTHR30273">
    <property type="entry name" value="PERIPLASMIC SIGNAL SENSOR AND SIGMA FACTOR ACTIVATOR FECR-RELATED"/>
    <property type="match status" value="1"/>
</dbReference>
<feature type="transmembrane region" description="Helical" evidence="1">
    <location>
        <begin position="80"/>
        <end position="98"/>
    </location>
</feature>
<evidence type="ECO:0000313" key="4">
    <source>
        <dbReference type="EMBL" id="MBC6110090.1"/>
    </source>
</evidence>
<dbReference type="Gene3D" id="2.60.120.1440">
    <property type="match status" value="1"/>
</dbReference>
<gene>
    <name evidence="4" type="ORF">H7U22_06620</name>
</gene>
<dbReference type="PANTHER" id="PTHR30273:SF2">
    <property type="entry name" value="PROTEIN FECR"/>
    <property type="match status" value="1"/>
</dbReference>
<evidence type="ECO:0000313" key="5">
    <source>
        <dbReference type="Proteomes" id="UP000652755"/>
    </source>
</evidence>